<evidence type="ECO:0000259" key="2">
    <source>
        <dbReference type="PROSITE" id="PS50989"/>
    </source>
</evidence>
<keyword evidence="4" id="KW-1185">Reference proteome</keyword>
<dbReference type="OrthoDB" id="9803706at2"/>
<dbReference type="PROSITE" id="PS50980">
    <property type="entry name" value="COA_CT_NTER"/>
    <property type="match status" value="1"/>
</dbReference>
<protein>
    <submittedName>
        <fullName evidence="3">Carboxyl transferase</fullName>
    </submittedName>
</protein>
<dbReference type="HOGENOM" id="CLU_018822_6_1_7"/>
<dbReference type="AlphaFoldDB" id="E1QH18"/>
<dbReference type="KEGG" id="dbr:Deba_1493"/>
<dbReference type="eggNOG" id="COG4799">
    <property type="taxonomic scope" value="Bacteria"/>
</dbReference>
<organism evidence="3 4">
    <name type="scientific">Desulfarculus baarsii (strain ATCC 33931 / DSM 2075 / LMG 7858 / VKM B-1802 / 2st14)</name>
    <dbReference type="NCBI Taxonomy" id="644282"/>
    <lineage>
        <taxon>Bacteria</taxon>
        <taxon>Pseudomonadati</taxon>
        <taxon>Thermodesulfobacteriota</taxon>
        <taxon>Desulfarculia</taxon>
        <taxon>Desulfarculales</taxon>
        <taxon>Desulfarculaceae</taxon>
        <taxon>Desulfarculus</taxon>
    </lineage>
</organism>
<dbReference type="InterPro" id="IPR029045">
    <property type="entry name" value="ClpP/crotonase-like_dom_sf"/>
</dbReference>
<evidence type="ECO:0000313" key="3">
    <source>
        <dbReference type="EMBL" id="ADK84861.1"/>
    </source>
</evidence>
<dbReference type="PROSITE" id="PS50989">
    <property type="entry name" value="COA_CT_CTER"/>
    <property type="match status" value="1"/>
</dbReference>
<dbReference type="PANTHER" id="PTHR43842:SF2">
    <property type="entry name" value="PROPIONYL-COA CARBOXYLASE BETA CHAIN, MITOCHONDRIAL"/>
    <property type="match status" value="1"/>
</dbReference>
<proteinExistence type="predicted"/>
<dbReference type="Gene3D" id="3.90.226.10">
    <property type="entry name" value="2-enoyl-CoA Hydratase, Chain A, domain 1"/>
    <property type="match status" value="2"/>
</dbReference>
<dbReference type="RefSeq" id="WP_013258314.1">
    <property type="nucleotide sequence ID" value="NC_014365.1"/>
</dbReference>
<evidence type="ECO:0000313" key="4">
    <source>
        <dbReference type="Proteomes" id="UP000009047"/>
    </source>
</evidence>
<dbReference type="EMBL" id="CP002085">
    <property type="protein sequence ID" value="ADK84861.1"/>
    <property type="molecule type" value="Genomic_DNA"/>
</dbReference>
<accession>E1QH18</accession>
<evidence type="ECO:0000259" key="1">
    <source>
        <dbReference type="PROSITE" id="PS50980"/>
    </source>
</evidence>
<feature type="domain" description="CoA carboxyltransferase C-terminal" evidence="2">
    <location>
        <begin position="269"/>
        <end position="499"/>
    </location>
</feature>
<dbReference type="InterPro" id="IPR051047">
    <property type="entry name" value="AccD/PCCB"/>
</dbReference>
<feature type="domain" description="CoA carboxyltransferase N-terminal" evidence="1">
    <location>
        <begin position="3"/>
        <end position="261"/>
    </location>
</feature>
<dbReference type="GO" id="GO:0004658">
    <property type="term" value="F:propionyl-CoA carboxylase activity"/>
    <property type="evidence" value="ECO:0007669"/>
    <property type="project" value="TreeGrafter"/>
</dbReference>
<dbReference type="PANTHER" id="PTHR43842">
    <property type="entry name" value="PROPIONYL-COA CARBOXYLASE BETA CHAIN"/>
    <property type="match status" value="1"/>
</dbReference>
<gene>
    <name evidence="3" type="ordered locus">Deba_1493</name>
</gene>
<name>E1QH18_DESB2</name>
<dbReference type="InterPro" id="IPR011762">
    <property type="entry name" value="COA_CT_N"/>
</dbReference>
<reference evidence="3 4" key="1">
    <citation type="journal article" date="2010" name="Stand. Genomic Sci.">
        <title>Complete genome sequence of Desulfarculus baarsii type strain (2st14).</title>
        <authorList>
            <person name="Sun H."/>
            <person name="Spring S."/>
            <person name="Lapidus A."/>
            <person name="Davenport K."/>
            <person name="Del Rio T.G."/>
            <person name="Tice H."/>
            <person name="Nolan M."/>
            <person name="Copeland A."/>
            <person name="Cheng J.F."/>
            <person name="Lucas S."/>
            <person name="Tapia R."/>
            <person name="Goodwin L."/>
            <person name="Pitluck S."/>
            <person name="Ivanova N."/>
            <person name="Pagani I."/>
            <person name="Mavromatis K."/>
            <person name="Ovchinnikova G."/>
            <person name="Pati A."/>
            <person name="Chen A."/>
            <person name="Palaniappan K."/>
            <person name="Hauser L."/>
            <person name="Chang Y.J."/>
            <person name="Jeffries C.D."/>
            <person name="Detter J.C."/>
            <person name="Han C."/>
            <person name="Rohde M."/>
            <person name="Brambilla E."/>
            <person name="Goker M."/>
            <person name="Woyke T."/>
            <person name="Bristow J."/>
            <person name="Eisen J.A."/>
            <person name="Markowitz V."/>
            <person name="Hugenholtz P."/>
            <person name="Kyrpides N.C."/>
            <person name="Klenk H.P."/>
            <person name="Land M."/>
        </authorList>
    </citation>
    <scope>NUCLEOTIDE SEQUENCE [LARGE SCALE GENOMIC DNA]</scope>
    <source>
        <strain evidence="4">ATCC 33931 / DSM 2075 / LMG 7858 / VKM B-1802 / 2st14</strain>
    </source>
</reference>
<dbReference type="Pfam" id="PF01039">
    <property type="entry name" value="Carboxyl_trans"/>
    <property type="match status" value="1"/>
</dbReference>
<dbReference type="STRING" id="644282.Deba_1493"/>
<keyword evidence="3" id="KW-0808">Transferase</keyword>
<dbReference type="InterPro" id="IPR011763">
    <property type="entry name" value="COA_CT_C"/>
</dbReference>
<dbReference type="InterPro" id="IPR034733">
    <property type="entry name" value="AcCoA_carboxyl_beta"/>
</dbReference>
<dbReference type="Proteomes" id="UP000009047">
    <property type="component" value="Chromosome"/>
</dbReference>
<dbReference type="GO" id="GO:0016740">
    <property type="term" value="F:transferase activity"/>
    <property type="evidence" value="ECO:0007669"/>
    <property type="project" value="UniProtKB-KW"/>
</dbReference>
<sequence>MAFEKELEQLQKRRERALAMGGPAKLQRQYDAGKYDARQRIQRLLDADSFMEIGMLNHSDVPGMEQKTPADSKIGGFGKIDGRWVAIAANDFTVMAATSSRIAGRKEGHLKHHSAAHGMPLIYLGEAGGARMPDIMGSQGLASFGGGDLDSYLKIMSRVRQSPMVAAVMGECYGMPTWMACLADFVVQVKGSAMGVSGPRILEIALGEKTTDEELGGWKVHAEVTGMADRTVENEDECFAVIRQFLGYLPSHREQLPPVVETPAGSGQGMAKILDILPEARNRAYDMHRILNCVVDEGSLFPLKPMFGRNVITALARIGGKSVGLVANQPMFGAGAMDTDGIDKVISFLCLCDSFNVPLIFFHDTPGFLVGKAAERKRVGARVMNFMNALGQLSVPRLSIIVRKTYGMAFWNMMGSGSGADFLVAWPTAEMSFVAPEIAANVVFGGKLPQDERDKEKWQGMVDSMVDDATPYAAAGHHLIHDVIDPRDTREFIVKCLDICQDSRTGGLSQHRLANWPTKF</sequence>
<dbReference type="SUPFAM" id="SSF52096">
    <property type="entry name" value="ClpP/crotonase"/>
    <property type="match status" value="2"/>
</dbReference>